<comment type="similarity">
    <text evidence="2">Belongs to the cytochrome ubiquinol oxidase subunit 2 family.</text>
</comment>
<dbReference type="PANTHER" id="PTHR43141:SF5">
    <property type="entry name" value="CYTOCHROME BD-I UBIQUINOL OXIDASE SUBUNIT 2"/>
    <property type="match status" value="1"/>
</dbReference>
<feature type="chain" id="PRO_5036675167" evidence="13">
    <location>
        <begin position="22"/>
        <end position="368"/>
    </location>
</feature>
<keyword evidence="8" id="KW-0249">Electron transport</keyword>
<comment type="subcellular location">
    <subcellularLocation>
        <location evidence="1">Cell membrane</location>
        <topology evidence="1">Multi-pass membrane protein</topology>
    </subcellularLocation>
</comment>
<feature type="transmembrane region" description="Helical" evidence="12">
    <location>
        <begin position="37"/>
        <end position="65"/>
    </location>
</feature>
<gene>
    <name evidence="14" type="primary">cydB</name>
    <name evidence="14" type="ORF">H9S92_02075</name>
</gene>
<feature type="signal peptide" evidence="13">
    <location>
        <begin position="1"/>
        <end position="21"/>
    </location>
</feature>
<proteinExistence type="inferred from homology"/>
<keyword evidence="3" id="KW-0813">Transport</keyword>
<dbReference type="PANTHER" id="PTHR43141">
    <property type="entry name" value="CYTOCHROME BD2 SUBUNIT II"/>
    <property type="match status" value="1"/>
</dbReference>
<dbReference type="EMBL" id="JACSIT010000040">
    <property type="protein sequence ID" value="MBC6992940.1"/>
    <property type="molecule type" value="Genomic_DNA"/>
</dbReference>
<evidence type="ECO:0000256" key="13">
    <source>
        <dbReference type="SAM" id="SignalP"/>
    </source>
</evidence>
<keyword evidence="5" id="KW-0349">Heme</keyword>
<dbReference type="PIRSF" id="PIRSF000267">
    <property type="entry name" value="Cyt_oxidse_sub2"/>
    <property type="match status" value="1"/>
</dbReference>
<feature type="transmembrane region" description="Helical" evidence="12">
    <location>
        <begin position="188"/>
        <end position="209"/>
    </location>
</feature>
<feature type="transmembrane region" description="Helical" evidence="12">
    <location>
        <begin position="86"/>
        <end position="104"/>
    </location>
</feature>
<evidence type="ECO:0000313" key="15">
    <source>
        <dbReference type="Proteomes" id="UP000650081"/>
    </source>
</evidence>
<dbReference type="AlphaFoldDB" id="A0A923PF48"/>
<dbReference type="GO" id="GO:0005886">
    <property type="term" value="C:plasma membrane"/>
    <property type="evidence" value="ECO:0007669"/>
    <property type="project" value="UniProtKB-SubCell"/>
</dbReference>
<dbReference type="PROSITE" id="PS51257">
    <property type="entry name" value="PROKAR_LIPOPROTEIN"/>
    <property type="match status" value="1"/>
</dbReference>
<name>A0A923PF48_9BACT</name>
<evidence type="ECO:0000256" key="4">
    <source>
        <dbReference type="ARBA" id="ARBA00022475"/>
    </source>
</evidence>
<reference evidence="14" key="1">
    <citation type="submission" date="2020-08" db="EMBL/GenBank/DDBJ databases">
        <title>Lewinella bacteria from marine environments.</title>
        <authorList>
            <person name="Zhong Y."/>
        </authorList>
    </citation>
    <scope>NUCLEOTIDE SEQUENCE</scope>
    <source>
        <strain evidence="14">KCTC 42187</strain>
    </source>
</reference>
<keyword evidence="7" id="KW-0479">Metal-binding</keyword>
<feature type="transmembrane region" description="Helical" evidence="12">
    <location>
        <begin position="254"/>
        <end position="274"/>
    </location>
</feature>
<organism evidence="14 15">
    <name type="scientific">Neolewinella lacunae</name>
    <dbReference type="NCBI Taxonomy" id="1517758"/>
    <lineage>
        <taxon>Bacteria</taxon>
        <taxon>Pseudomonadati</taxon>
        <taxon>Bacteroidota</taxon>
        <taxon>Saprospiria</taxon>
        <taxon>Saprospirales</taxon>
        <taxon>Lewinellaceae</taxon>
        <taxon>Neolewinella</taxon>
    </lineage>
</organism>
<dbReference type="RefSeq" id="WP_187465068.1">
    <property type="nucleotide sequence ID" value="NZ_JACSIT010000040.1"/>
</dbReference>
<evidence type="ECO:0000256" key="11">
    <source>
        <dbReference type="ARBA" id="ARBA00023136"/>
    </source>
</evidence>
<evidence type="ECO:0000256" key="2">
    <source>
        <dbReference type="ARBA" id="ARBA00007543"/>
    </source>
</evidence>
<keyword evidence="6 12" id="KW-0812">Transmembrane</keyword>
<evidence type="ECO:0000256" key="5">
    <source>
        <dbReference type="ARBA" id="ARBA00022617"/>
    </source>
</evidence>
<evidence type="ECO:0000256" key="9">
    <source>
        <dbReference type="ARBA" id="ARBA00022989"/>
    </source>
</evidence>
<keyword evidence="9 12" id="KW-1133">Transmembrane helix</keyword>
<dbReference type="GO" id="GO:0019646">
    <property type="term" value="P:aerobic electron transport chain"/>
    <property type="evidence" value="ECO:0007669"/>
    <property type="project" value="TreeGrafter"/>
</dbReference>
<sequence length="368" mass="40674">MHHLIRFLPLLFLFQACGTDAASGYSTVAGIDYPTLWFLVVGAVFTGYGILDGFDLGAGAWHLFFRKEESRRIALNAVGPVWDGNEVWLVIGGGTLFAGFPVVYASLFSAMYIPLMLFLFALIFRAISIEFRSKEPMPWWRQLWDVSYSVSSALLALLLGVVLGNVLLGMPLDANHEFTGSWLSFLNPYALLVGVTTLALFMMHGAIYLTMKTEGRLFAKVNQLLQRSIIAFIILFILTTLYTLLYIPHLSDDFRSNASLFIIPALAVLSIANIPRLVTKRKYLSAFLFSALTVGLLLITVAIELYPIILLDSSGVGNSITVYNGVASNKSLGIMLTFVLIGGPLAVGYTAFVYKTFWGKVKMDEHSY</sequence>
<evidence type="ECO:0000256" key="8">
    <source>
        <dbReference type="ARBA" id="ARBA00022982"/>
    </source>
</evidence>
<feature type="transmembrane region" description="Helical" evidence="12">
    <location>
        <begin position="286"/>
        <end position="311"/>
    </location>
</feature>
<dbReference type="GO" id="GO:0070069">
    <property type="term" value="C:cytochrome complex"/>
    <property type="evidence" value="ECO:0007669"/>
    <property type="project" value="TreeGrafter"/>
</dbReference>
<keyword evidence="13" id="KW-0732">Signal</keyword>
<evidence type="ECO:0000256" key="10">
    <source>
        <dbReference type="ARBA" id="ARBA00023004"/>
    </source>
</evidence>
<keyword evidence="15" id="KW-1185">Reference proteome</keyword>
<evidence type="ECO:0000256" key="7">
    <source>
        <dbReference type="ARBA" id="ARBA00022723"/>
    </source>
</evidence>
<protein>
    <submittedName>
        <fullName evidence="14">Cytochrome d ubiquinol oxidase subunit II</fullName>
    </submittedName>
</protein>
<dbReference type="InterPro" id="IPR003317">
    <property type="entry name" value="Cyt-d_oxidase_su2"/>
</dbReference>
<dbReference type="NCBIfam" id="TIGR00203">
    <property type="entry name" value="cydB"/>
    <property type="match status" value="1"/>
</dbReference>
<comment type="caution">
    <text evidence="14">The sequence shown here is derived from an EMBL/GenBank/DDBJ whole genome shotgun (WGS) entry which is preliminary data.</text>
</comment>
<keyword evidence="4" id="KW-1003">Cell membrane</keyword>
<dbReference type="GO" id="GO:0046872">
    <property type="term" value="F:metal ion binding"/>
    <property type="evidence" value="ECO:0007669"/>
    <property type="project" value="UniProtKB-KW"/>
</dbReference>
<dbReference type="GO" id="GO:0009055">
    <property type="term" value="F:electron transfer activity"/>
    <property type="evidence" value="ECO:0007669"/>
    <property type="project" value="TreeGrafter"/>
</dbReference>
<evidence type="ECO:0000256" key="1">
    <source>
        <dbReference type="ARBA" id="ARBA00004651"/>
    </source>
</evidence>
<feature type="transmembrane region" description="Helical" evidence="12">
    <location>
        <begin position="229"/>
        <end position="248"/>
    </location>
</feature>
<evidence type="ECO:0000256" key="12">
    <source>
        <dbReference type="SAM" id="Phobius"/>
    </source>
</evidence>
<dbReference type="Pfam" id="PF02322">
    <property type="entry name" value="Cyt_bd_oxida_II"/>
    <property type="match status" value="1"/>
</dbReference>
<keyword evidence="11 12" id="KW-0472">Membrane</keyword>
<dbReference type="GO" id="GO:0016682">
    <property type="term" value="F:oxidoreductase activity, acting on diphenols and related substances as donors, oxygen as acceptor"/>
    <property type="evidence" value="ECO:0007669"/>
    <property type="project" value="TreeGrafter"/>
</dbReference>
<feature type="transmembrane region" description="Helical" evidence="12">
    <location>
        <begin position="110"/>
        <end position="127"/>
    </location>
</feature>
<accession>A0A923PF48</accession>
<evidence type="ECO:0000256" key="6">
    <source>
        <dbReference type="ARBA" id="ARBA00022692"/>
    </source>
</evidence>
<keyword evidence="10" id="KW-0408">Iron</keyword>
<evidence type="ECO:0000313" key="14">
    <source>
        <dbReference type="EMBL" id="MBC6992940.1"/>
    </source>
</evidence>
<evidence type="ECO:0000256" key="3">
    <source>
        <dbReference type="ARBA" id="ARBA00022448"/>
    </source>
</evidence>
<dbReference type="Proteomes" id="UP000650081">
    <property type="component" value="Unassembled WGS sequence"/>
</dbReference>
<feature type="transmembrane region" description="Helical" evidence="12">
    <location>
        <begin position="148"/>
        <end position="168"/>
    </location>
</feature>
<feature type="transmembrane region" description="Helical" evidence="12">
    <location>
        <begin position="331"/>
        <end position="354"/>
    </location>
</feature>